<comment type="caution">
    <text evidence="1">The sequence shown here is derived from an EMBL/GenBank/DDBJ whole genome shotgun (WGS) entry which is preliminary data.</text>
</comment>
<proteinExistence type="predicted"/>
<protein>
    <submittedName>
        <fullName evidence="1">Uncharacterized protein</fullName>
    </submittedName>
</protein>
<accession>A0A8T0C9Z0</accession>
<organism evidence="1 2">
    <name type="scientific">Pseudoalteromonas rubra</name>
    <dbReference type="NCBI Taxonomy" id="43658"/>
    <lineage>
        <taxon>Bacteria</taxon>
        <taxon>Pseudomonadati</taxon>
        <taxon>Pseudomonadota</taxon>
        <taxon>Gammaproteobacteria</taxon>
        <taxon>Alteromonadales</taxon>
        <taxon>Pseudoalteromonadaceae</taxon>
        <taxon>Pseudoalteromonas</taxon>
    </lineage>
</organism>
<reference evidence="1 2" key="1">
    <citation type="journal article" date="2012" name="J. Bacteriol.">
        <title>Genome sequence of the cycloprodigiosin-producing bacterial strain Pseudoalteromonas rubra ATCC 29570(T).</title>
        <authorList>
            <person name="Xie B.B."/>
            <person name="Shu Y.L."/>
            <person name="Qin Q.L."/>
            <person name="Rong J.C."/>
            <person name="Zhang X.Y."/>
            <person name="Chen X.L."/>
            <person name="Zhou B.C."/>
            <person name="Zhang Y.Z."/>
        </authorList>
    </citation>
    <scope>NUCLEOTIDE SEQUENCE [LARGE SCALE GENOMIC DNA]</scope>
    <source>
        <strain evidence="1 2">DSM 6842</strain>
    </source>
</reference>
<dbReference type="EMBL" id="AHCD03000035">
    <property type="protein sequence ID" value="KAF7786805.1"/>
    <property type="molecule type" value="Genomic_DNA"/>
</dbReference>
<evidence type="ECO:0000313" key="2">
    <source>
        <dbReference type="Proteomes" id="UP000016480"/>
    </source>
</evidence>
<sequence length="56" mass="6436">MLLTDLKASVSGHTEDLNWYDVRVKNKGPLIERAFYFDYLGLSDSELVNRLSQLFG</sequence>
<name>A0A8T0C9Z0_9GAMM</name>
<evidence type="ECO:0000313" key="1">
    <source>
        <dbReference type="EMBL" id="KAF7786805.1"/>
    </source>
</evidence>
<gene>
    <name evidence="1" type="ORF">PRUB_a1471</name>
</gene>
<dbReference type="Proteomes" id="UP000016480">
    <property type="component" value="Unassembled WGS sequence"/>
</dbReference>
<dbReference type="AlphaFoldDB" id="A0A8T0C9Z0"/>